<dbReference type="EMBL" id="JAAVUN010000004">
    <property type="protein sequence ID" value="NKE08994.1"/>
    <property type="molecule type" value="Genomic_DNA"/>
</dbReference>
<gene>
    <name evidence="1" type="ORF">GTW58_03345</name>
</gene>
<proteinExistence type="predicted"/>
<accession>A0A846TT77</accession>
<evidence type="ECO:0000313" key="2">
    <source>
        <dbReference type="Proteomes" id="UP000521379"/>
    </source>
</evidence>
<reference evidence="1 2" key="1">
    <citation type="submission" date="2020-02" db="EMBL/GenBank/DDBJ databases">
        <authorList>
            <person name="Sun Q."/>
        </authorList>
    </citation>
    <scope>NUCLEOTIDE SEQUENCE [LARGE SCALE GENOMIC DNA]</scope>
    <source>
        <strain evidence="1 2">YIM 13062</strain>
    </source>
</reference>
<name>A0A846TT77_9MICC</name>
<keyword evidence="2" id="KW-1185">Reference proteome</keyword>
<sequence>MDADAAVDEVSVIAPATQAFVDAGFNKTAGNAFVMETGDLQRLEINILLARSGATAGLRATTVAGVGQVNTLPELTFALNRPGLMIDVAAEIGLDQTIHYRTRIPDLESAVVLKAHAWHGRRMAKDLADLNSLLEIRQEHGLSPWALDSSPLKGHRLDTARILQPLADSLTKIHTGFQVPGDINRPRLAALIEEHIASVP</sequence>
<evidence type="ECO:0000313" key="1">
    <source>
        <dbReference type="EMBL" id="NKE08994.1"/>
    </source>
</evidence>
<comment type="caution">
    <text evidence="1">The sequence shown here is derived from an EMBL/GenBank/DDBJ whole genome shotgun (WGS) entry which is preliminary data.</text>
</comment>
<dbReference type="Proteomes" id="UP000521379">
    <property type="component" value="Unassembled WGS sequence"/>
</dbReference>
<dbReference type="RefSeq" id="WP_157980435.1">
    <property type="nucleotide sequence ID" value="NZ_JAAVUN010000004.1"/>
</dbReference>
<dbReference type="AlphaFoldDB" id="A0A846TT77"/>
<organism evidence="1 2">
    <name type="scientific">Kocuria subflava</name>
    <dbReference type="NCBI Taxonomy" id="1736139"/>
    <lineage>
        <taxon>Bacteria</taxon>
        <taxon>Bacillati</taxon>
        <taxon>Actinomycetota</taxon>
        <taxon>Actinomycetes</taxon>
        <taxon>Micrococcales</taxon>
        <taxon>Micrococcaceae</taxon>
        <taxon>Kocuria</taxon>
    </lineage>
</organism>
<protein>
    <submittedName>
        <fullName evidence="1">Uncharacterized protein</fullName>
    </submittedName>
</protein>